<dbReference type="AlphaFoldDB" id="A0A8S1E926"/>
<keyword evidence="1" id="KW-0732">Signal</keyword>
<dbReference type="InterPro" id="IPR016186">
    <property type="entry name" value="C-type_lectin-like/link_sf"/>
</dbReference>
<proteinExistence type="predicted"/>
<comment type="caution">
    <text evidence="3">The sequence shown here is derived from an EMBL/GenBank/DDBJ whole genome shotgun (WGS) entry which is preliminary data.</text>
</comment>
<evidence type="ECO:0000259" key="2">
    <source>
        <dbReference type="PROSITE" id="PS50041"/>
    </source>
</evidence>
<dbReference type="SUPFAM" id="SSF56436">
    <property type="entry name" value="C-type lectin-like"/>
    <property type="match status" value="2"/>
</dbReference>
<protein>
    <recommendedName>
        <fullName evidence="2">C-type lectin domain-containing protein</fullName>
    </recommendedName>
</protein>
<dbReference type="OrthoDB" id="342531at2759"/>
<feature type="domain" description="C-type lectin" evidence="2">
    <location>
        <begin position="476"/>
        <end position="595"/>
    </location>
</feature>
<dbReference type="PROSITE" id="PS50041">
    <property type="entry name" value="C_TYPE_LECTIN_2"/>
    <property type="match status" value="1"/>
</dbReference>
<dbReference type="Gene3D" id="3.10.100.10">
    <property type="entry name" value="Mannose-Binding Protein A, subunit A"/>
    <property type="match status" value="1"/>
</dbReference>
<dbReference type="Proteomes" id="UP000494165">
    <property type="component" value="Unassembled WGS sequence"/>
</dbReference>
<dbReference type="InterPro" id="IPR036728">
    <property type="entry name" value="PBP_GOBP_sf"/>
</dbReference>
<feature type="signal peptide" evidence="1">
    <location>
        <begin position="1"/>
        <end position="22"/>
    </location>
</feature>
<sequence>MVKAQFALLVLLTIYFATDVWSATTRKRRPRTTTTVAKPIRRMTTTKRRPTPPNTDSSYPFCRNYNQIKRKLLEITYSDDFVVGKRTLLAELLDPKPIPQGSFSKRGNRVFFESIEKVDYKTAVESCQYRKLQLLALDTPGEINNQFFTSNWTVVDYMHHNDSAADMEFLWTSAVPCSKSDPLNKTTNSCSSVTWCSSKVETRLDYTLNLGQFSPPYCLIYKRSTKQLVPTNCSFGSFFMCELPCSKPICPPEKMCIKDESIFEVVDGKTYMKPGREIRGKWEKSKFNSSYYFFLGEKLVTWTENWKTCCSLGLKPLSLGEDITHFDRSKSPMQGVVYWTAMTRAECPYQFENCFQENKEEFPMPIYGTKEGGSCVAISVRDDVARATIGTGMAVKVIVCTSKLLMACEGPTQTFEVRENIVSCDTPECSGIPDCVMDDSKFLTRPVRVLLNPSRYGRWSSSCDMSFLQLNNELGTWDEAYKRCCSHGMDLMSIQNSNQQNCLYKPPTISILSNNGRLPYNGHIWTSGRDVEACRGRLRWCTGYLNDYIKKDVVWKKGVDPKSANNSCVYIDFDDPDLPSLGLADCSEKKQIVCEAPGGVGYKSQMHLFFCRKSFKVTQSEAGKIWNTGDISQAGYGFKKMVQCLAEYLGLVYDSTKINEHVYLSMMSRMFFPFDRTEMLNSVRDKREWLMSQPTLNSTRSIMKFISEATEDTMDDFFSGHFQLAAEMIRKIYDCRDIAKTNEETFAFDFLQCLVQSERLNRFWNAYNFELERPSVIPLVDEFFSPCSTFQNFLQNTSFCMPNDFLAGLGQTGIFISTLPINVKRVKYRNSLNLTIYRLKLLLQFRTSSYTACLERNGALPYAETKKLFDFMYNFFRSQAPNLTIIWDQAYMNSIGGFTWCASNNNPYNLFNSVAVPVDVIKEVSGSPLMLVSLPGPEPNLHAVPATDELKYETDVFCRFSINPVAYCQSNPALQRWEY</sequence>
<dbReference type="EMBL" id="CADEPI010000870">
    <property type="protein sequence ID" value="CAB3388702.1"/>
    <property type="molecule type" value="Genomic_DNA"/>
</dbReference>
<dbReference type="Gene3D" id="1.10.238.20">
    <property type="entry name" value="Pheromone/general odorant binding protein domain"/>
    <property type="match status" value="1"/>
</dbReference>
<evidence type="ECO:0000313" key="4">
    <source>
        <dbReference type="Proteomes" id="UP000494165"/>
    </source>
</evidence>
<organism evidence="3 4">
    <name type="scientific">Cloeon dipterum</name>
    <dbReference type="NCBI Taxonomy" id="197152"/>
    <lineage>
        <taxon>Eukaryota</taxon>
        <taxon>Metazoa</taxon>
        <taxon>Ecdysozoa</taxon>
        <taxon>Arthropoda</taxon>
        <taxon>Hexapoda</taxon>
        <taxon>Insecta</taxon>
        <taxon>Pterygota</taxon>
        <taxon>Palaeoptera</taxon>
        <taxon>Ephemeroptera</taxon>
        <taxon>Pisciforma</taxon>
        <taxon>Baetidae</taxon>
        <taxon>Cloeon</taxon>
    </lineage>
</organism>
<evidence type="ECO:0000256" key="1">
    <source>
        <dbReference type="SAM" id="SignalP"/>
    </source>
</evidence>
<dbReference type="InterPro" id="IPR001304">
    <property type="entry name" value="C-type_lectin-like"/>
</dbReference>
<dbReference type="CDD" id="cd00037">
    <property type="entry name" value="CLECT"/>
    <property type="match status" value="1"/>
</dbReference>
<name>A0A8S1E926_9INSE</name>
<dbReference type="InterPro" id="IPR016187">
    <property type="entry name" value="CTDL_fold"/>
</dbReference>
<feature type="chain" id="PRO_5035740344" description="C-type lectin domain-containing protein" evidence="1">
    <location>
        <begin position="23"/>
        <end position="979"/>
    </location>
</feature>
<keyword evidence="4" id="KW-1185">Reference proteome</keyword>
<reference evidence="3 4" key="1">
    <citation type="submission" date="2020-04" db="EMBL/GenBank/DDBJ databases">
        <authorList>
            <person name="Alioto T."/>
            <person name="Alioto T."/>
            <person name="Gomez Garrido J."/>
        </authorList>
    </citation>
    <scope>NUCLEOTIDE SEQUENCE [LARGE SCALE GENOMIC DNA]</scope>
</reference>
<evidence type="ECO:0000313" key="3">
    <source>
        <dbReference type="EMBL" id="CAB3388702.1"/>
    </source>
</evidence>
<dbReference type="SUPFAM" id="SSF47565">
    <property type="entry name" value="Insect pheromone/odorant-binding proteins"/>
    <property type="match status" value="1"/>
</dbReference>
<accession>A0A8S1E926</accession>
<gene>
    <name evidence="3" type="ORF">CLODIP_2_CD03118</name>
</gene>
<dbReference type="GO" id="GO:0005549">
    <property type="term" value="F:odorant binding"/>
    <property type="evidence" value="ECO:0007669"/>
    <property type="project" value="InterPro"/>
</dbReference>